<dbReference type="EMBL" id="BSXV01000763">
    <property type="protein sequence ID" value="GME90523.1"/>
    <property type="molecule type" value="Genomic_DNA"/>
</dbReference>
<evidence type="ECO:0000313" key="2">
    <source>
        <dbReference type="Proteomes" id="UP001165101"/>
    </source>
</evidence>
<name>A0ACB5TKG3_CANBO</name>
<proteinExistence type="predicted"/>
<comment type="caution">
    <text evidence="1">The sequence shown here is derived from an EMBL/GenBank/DDBJ whole genome shotgun (WGS) entry which is preliminary data.</text>
</comment>
<gene>
    <name evidence="1" type="ORF">Cboi01_000188600</name>
</gene>
<accession>A0ACB5TKG3</accession>
<dbReference type="Proteomes" id="UP001165101">
    <property type="component" value="Unassembled WGS sequence"/>
</dbReference>
<sequence>MNVLNSISPAALFLNSSIQNQHIEITPPKLLYFFIFNPSLSDFINYPKNPNSEIIEEEDPNSSKKYDENDTQSLINQLVCYVSFEDREIEASEKANKLSFIHGIIQFTDKFQHSRSQDLSYIDTDISRIIIGKYEANEEFLFVASFEFAYYFPNSDNHIEKNKKYLPNLLASPVYLKSELEKSYKLFTLHFGTLKYYIKNKISPESIIKALGSDIVNKVETSDFKDIREWWRVWLTKYWRDGDNENKDTSSISGVDNFLIKDKGFLNLFKGYRNSSINLPLGFRENLNVFFKKFLNSNSGSESVERRQSILSNSDQIEIEDENTFYENDEILDIIVMNSNWYPTKNFGVLWSDNCNNNFNDTNNSDTDDIDKIHPDSLCDLINYIENLDLYIGLSSYSIQLNNMPSIKEYLELIKDVEENEIDIREFLNRSFLKPTTDLINNKILNNFNPLNLATNAITSISTMTYNLIPDVTSTTNTVLQSVNPFNYSLFGGSGISSSTSNNTHSNTVITENAEVNESGTSRSNSTTSIDNSSNKSKLDKKLESGSFLVGLNNENDLISFKEVYLTLKKDNCVSKHNLILYEINGILFIIVIKNDEDSINLIKTRNYYKQLSLKLMKIYRIYFEELVIKQINELNELKSLDYSSSSLVSATADDALSSSIASANKISAKYRRKEFKNNKILFLQQQQNFQETFYYFLYDTKTKEYQTSFPNVILNDEIEILKFMNSFKNVGYKENDEEDINDSNSVSKDNNENKLDENELKLMN</sequence>
<evidence type="ECO:0000313" key="1">
    <source>
        <dbReference type="EMBL" id="GME90523.1"/>
    </source>
</evidence>
<reference evidence="1" key="1">
    <citation type="submission" date="2023-04" db="EMBL/GenBank/DDBJ databases">
        <title>Candida boidinii NBRC 1967.</title>
        <authorList>
            <person name="Ichikawa N."/>
            <person name="Sato H."/>
            <person name="Tonouchi N."/>
        </authorList>
    </citation>
    <scope>NUCLEOTIDE SEQUENCE</scope>
    <source>
        <strain evidence="1">NBRC 1967</strain>
    </source>
</reference>
<protein>
    <submittedName>
        <fullName evidence="1">Unnamed protein product</fullName>
    </submittedName>
</protein>
<organism evidence="1 2">
    <name type="scientific">Candida boidinii</name>
    <name type="common">Yeast</name>
    <dbReference type="NCBI Taxonomy" id="5477"/>
    <lineage>
        <taxon>Eukaryota</taxon>
        <taxon>Fungi</taxon>
        <taxon>Dikarya</taxon>
        <taxon>Ascomycota</taxon>
        <taxon>Saccharomycotina</taxon>
        <taxon>Pichiomycetes</taxon>
        <taxon>Pichiales</taxon>
        <taxon>Pichiaceae</taxon>
        <taxon>Ogataea</taxon>
        <taxon>Ogataea/Candida clade</taxon>
    </lineage>
</organism>
<keyword evidence="2" id="KW-1185">Reference proteome</keyword>